<protein>
    <recommendedName>
        <fullName evidence="2">WW domain-containing protein</fullName>
    </recommendedName>
</protein>
<comment type="caution">
    <text evidence="3">The sequence shown here is derived from an EMBL/GenBank/DDBJ whole genome shotgun (WGS) entry which is preliminary data.</text>
</comment>
<feature type="compositionally biased region" description="Basic and acidic residues" evidence="1">
    <location>
        <begin position="40"/>
        <end position="49"/>
    </location>
</feature>
<dbReference type="Proteomes" id="UP000734854">
    <property type="component" value="Unassembled WGS sequence"/>
</dbReference>
<keyword evidence="4" id="KW-1185">Reference proteome</keyword>
<evidence type="ECO:0000256" key="1">
    <source>
        <dbReference type="SAM" id="MobiDB-lite"/>
    </source>
</evidence>
<name>A0A8J5F806_ZINOF</name>
<feature type="region of interest" description="Disordered" evidence="1">
    <location>
        <begin position="1"/>
        <end position="49"/>
    </location>
</feature>
<dbReference type="PANTHER" id="PTHR14791:SF42">
    <property type="entry name" value="F16L1.2 PROTEIN"/>
    <property type="match status" value="1"/>
</dbReference>
<evidence type="ECO:0000313" key="3">
    <source>
        <dbReference type="EMBL" id="KAG6484889.1"/>
    </source>
</evidence>
<dbReference type="EMBL" id="JACMSC010000015">
    <property type="protein sequence ID" value="KAG6484889.1"/>
    <property type="molecule type" value="Genomic_DNA"/>
</dbReference>
<sequence>MVSLQAARPLVEKKRPCPKVENLLSKKRKNKNDGEEEEERLTKEMKSGKKEEIELNLDAPLPMDWQQCLDIKSGRIHFYNTKTHRRTSTDPRLGLDPPLRSALSLDLELNLACREPPPIRVSALLQEKAKTDHACSKSPCDGEGTPLSWVSPVSDAQEMVAAVCARCHMLVMMSKAALSCPNCKFVNRPERLFSSEIKSTVNFLCCKDL</sequence>
<accession>A0A8J5F806</accession>
<evidence type="ECO:0000313" key="4">
    <source>
        <dbReference type="Proteomes" id="UP000734854"/>
    </source>
</evidence>
<dbReference type="PROSITE" id="PS50020">
    <property type="entry name" value="WW_DOMAIN_2"/>
    <property type="match status" value="1"/>
</dbReference>
<dbReference type="AlphaFoldDB" id="A0A8J5F806"/>
<gene>
    <name evidence="3" type="ORF">ZIOFF_053414</name>
</gene>
<reference evidence="3 4" key="1">
    <citation type="submission" date="2020-08" db="EMBL/GenBank/DDBJ databases">
        <title>Plant Genome Project.</title>
        <authorList>
            <person name="Zhang R.-G."/>
        </authorList>
    </citation>
    <scope>NUCLEOTIDE SEQUENCE [LARGE SCALE GENOMIC DNA]</scope>
    <source>
        <tissue evidence="3">Rhizome</tissue>
    </source>
</reference>
<proteinExistence type="predicted"/>
<dbReference type="InterPro" id="IPR051105">
    <property type="entry name" value="WWC/KIBRA_Hippo_Reg"/>
</dbReference>
<dbReference type="InterPro" id="IPR001202">
    <property type="entry name" value="WW_dom"/>
</dbReference>
<evidence type="ECO:0000259" key="2">
    <source>
        <dbReference type="PROSITE" id="PS50020"/>
    </source>
</evidence>
<organism evidence="3 4">
    <name type="scientific">Zingiber officinale</name>
    <name type="common">Ginger</name>
    <name type="synonym">Amomum zingiber</name>
    <dbReference type="NCBI Taxonomy" id="94328"/>
    <lineage>
        <taxon>Eukaryota</taxon>
        <taxon>Viridiplantae</taxon>
        <taxon>Streptophyta</taxon>
        <taxon>Embryophyta</taxon>
        <taxon>Tracheophyta</taxon>
        <taxon>Spermatophyta</taxon>
        <taxon>Magnoliopsida</taxon>
        <taxon>Liliopsida</taxon>
        <taxon>Zingiberales</taxon>
        <taxon>Zingiberaceae</taxon>
        <taxon>Zingiber</taxon>
    </lineage>
</organism>
<dbReference type="OrthoDB" id="1424894at2759"/>
<feature type="domain" description="WW" evidence="2">
    <location>
        <begin position="59"/>
        <end position="93"/>
    </location>
</feature>
<dbReference type="PANTHER" id="PTHR14791">
    <property type="entry name" value="BOMB/KIRA PROTEINS"/>
    <property type="match status" value="1"/>
</dbReference>